<evidence type="ECO:0000313" key="5">
    <source>
        <dbReference type="Proteomes" id="UP000186594"/>
    </source>
</evidence>
<dbReference type="Pfam" id="PF13405">
    <property type="entry name" value="EF-hand_6"/>
    <property type="match status" value="1"/>
</dbReference>
<dbReference type="GO" id="GO:0005509">
    <property type="term" value="F:calcium ion binding"/>
    <property type="evidence" value="ECO:0007669"/>
    <property type="project" value="InterPro"/>
</dbReference>
<dbReference type="PROSITE" id="PS50222">
    <property type="entry name" value="EF_HAND_2"/>
    <property type="match status" value="2"/>
</dbReference>
<dbReference type="InterPro" id="IPR002048">
    <property type="entry name" value="EF_hand_dom"/>
</dbReference>
<comment type="caution">
    <text evidence="4">The sequence shown here is derived from an EMBL/GenBank/DDBJ whole genome shotgun (WGS) entry which is preliminary data.</text>
</comment>
<feature type="domain" description="EF-hand" evidence="3">
    <location>
        <begin position="24"/>
        <end position="59"/>
    </location>
</feature>
<dbReference type="GO" id="GO:0017022">
    <property type="term" value="F:myosin binding"/>
    <property type="evidence" value="ECO:0007669"/>
    <property type="project" value="EnsemblFungi"/>
</dbReference>
<dbReference type="InterPro" id="IPR018247">
    <property type="entry name" value="EF_Hand_1_Ca_BS"/>
</dbReference>
<dbReference type="GO" id="GO:1902404">
    <property type="term" value="P:mitotic actomyosin contractile ring contraction"/>
    <property type="evidence" value="ECO:0007669"/>
    <property type="project" value="EnsemblFungi"/>
</dbReference>
<dbReference type="CDD" id="cd00051">
    <property type="entry name" value="EFh"/>
    <property type="match status" value="1"/>
</dbReference>
<dbReference type="Proteomes" id="UP000186594">
    <property type="component" value="Unassembled WGS sequence"/>
</dbReference>
<dbReference type="GO" id="GO:0120106">
    <property type="term" value="C:mitotic actomyosin contractile ring, distal actin filament layer"/>
    <property type="evidence" value="ECO:0007669"/>
    <property type="project" value="EnsemblFungi"/>
</dbReference>
<dbReference type="PANTHER" id="PTHR23049">
    <property type="entry name" value="MYOSIN REGULATORY LIGHT CHAIN 2"/>
    <property type="match status" value="1"/>
</dbReference>
<dbReference type="Gene3D" id="1.10.238.10">
    <property type="entry name" value="EF-hand"/>
    <property type="match status" value="2"/>
</dbReference>
<proteinExistence type="predicted"/>
<keyword evidence="2" id="KW-0106">Calcium</keyword>
<evidence type="ECO:0000313" key="4">
    <source>
        <dbReference type="EMBL" id="OLL21986.1"/>
    </source>
</evidence>
<dbReference type="InterPro" id="IPR050403">
    <property type="entry name" value="Myosin_RLC"/>
</dbReference>
<evidence type="ECO:0000256" key="2">
    <source>
        <dbReference type="ARBA" id="ARBA00022837"/>
    </source>
</evidence>
<protein>
    <submittedName>
        <fullName evidence="4">Myosin regulatory light chain 1</fullName>
    </submittedName>
</protein>
<keyword evidence="5" id="KW-1185">Reference proteome</keyword>
<dbReference type="GO" id="GO:0016460">
    <property type="term" value="C:myosin II complex"/>
    <property type="evidence" value="ECO:0007669"/>
    <property type="project" value="EnsemblFungi"/>
</dbReference>
<dbReference type="STRING" id="1198029.A0A1U7LH53"/>
<reference evidence="4 5" key="1">
    <citation type="submission" date="2016-04" db="EMBL/GenBank/DDBJ databases">
        <title>Evolutionary innovation and constraint leading to complex multicellularity in the Ascomycota.</title>
        <authorList>
            <person name="Cisse O."/>
            <person name="Nguyen A."/>
            <person name="Hewitt D.A."/>
            <person name="Jedd G."/>
            <person name="Stajich J.E."/>
        </authorList>
    </citation>
    <scope>NUCLEOTIDE SEQUENCE [LARGE SCALE GENOMIC DNA]</scope>
    <source>
        <strain evidence="4 5">DAH-3</strain>
    </source>
</reference>
<dbReference type="AlphaFoldDB" id="A0A1U7LH53"/>
<dbReference type="PROSITE" id="PS00018">
    <property type="entry name" value="EF_HAND_1"/>
    <property type="match status" value="1"/>
</dbReference>
<evidence type="ECO:0000259" key="3">
    <source>
        <dbReference type="PROSITE" id="PS50222"/>
    </source>
</evidence>
<dbReference type="OMA" id="GVNFTMF"/>
<keyword evidence="1" id="KW-0677">Repeat</keyword>
<name>A0A1U7LH53_NEOID</name>
<dbReference type="GO" id="GO:0071341">
    <property type="term" value="C:medial cortical node"/>
    <property type="evidence" value="ECO:0007669"/>
    <property type="project" value="EnsemblFungi"/>
</dbReference>
<dbReference type="FunFam" id="1.10.238.10:FF:000178">
    <property type="entry name" value="Calmodulin-2 A"/>
    <property type="match status" value="1"/>
</dbReference>
<sequence length="168" mass="18107">MTNINTASRSLPALPQRAVALAAPQLQQLREAFHCIDKDADGIISFADLRQILSSLGHSPTDNELNSMLSLLPSPVNFAAYLTAMSAHLSHLSARDNLLNAFAAFDDSDSGKADLADLKDALINEGNRMTPSDVDAALAQFADLKSRKHTFHYRSFVDILAGSEGNDP</sequence>
<dbReference type="InterPro" id="IPR011992">
    <property type="entry name" value="EF-hand-dom_pair"/>
</dbReference>
<accession>A0A1U7LH53</accession>
<evidence type="ECO:0000256" key="1">
    <source>
        <dbReference type="ARBA" id="ARBA00022737"/>
    </source>
</evidence>
<organism evidence="4 5">
    <name type="scientific">Neolecta irregularis (strain DAH-3)</name>
    <dbReference type="NCBI Taxonomy" id="1198029"/>
    <lineage>
        <taxon>Eukaryota</taxon>
        <taxon>Fungi</taxon>
        <taxon>Dikarya</taxon>
        <taxon>Ascomycota</taxon>
        <taxon>Taphrinomycotina</taxon>
        <taxon>Neolectales</taxon>
        <taxon>Neolectaceae</taxon>
        <taxon>Neolecta</taxon>
    </lineage>
</organism>
<dbReference type="SUPFAM" id="SSF47473">
    <property type="entry name" value="EF-hand"/>
    <property type="match status" value="1"/>
</dbReference>
<dbReference type="EMBL" id="LXFE01004042">
    <property type="protein sequence ID" value="OLL21986.1"/>
    <property type="molecule type" value="Genomic_DNA"/>
</dbReference>
<feature type="domain" description="EF-hand" evidence="3">
    <location>
        <begin position="93"/>
        <end position="128"/>
    </location>
</feature>
<dbReference type="OrthoDB" id="429467at2759"/>
<gene>
    <name evidence="4" type="ORF">NEOLI_001798</name>
</gene>
<dbReference type="SMART" id="SM00054">
    <property type="entry name" value="EFh"/>
    <property type="match status" value="2"/>
</dbReference>